<dbReference type="HAMAP" id="MF_01384">
    <property type="entry name" value="UreD"/>
    <property type="match status" value="1"/>
</dbReference>
<dbReference type="PANTHER" id="PTHR33643">
    <property type="entry name" value="UREASE ACCESSORY PROTEIN D"/>
    <property type="match status" value="1"/>
</dbReference>
<sequence length="281" mass="29889">MPVAANIPAVVPSAPVAMQRSRGAGRLGTKLRAGRTCLDTFYQEGCCKIRLPRSHGEALEAVLINTSGGLTGGDRVEWHAEAAAGATMVLTTQACERVYRSTGDDARVSTDIRVGAGGHVDWLPQETILFEGSRLDRSMTVELAEGATFTAVEAVLIGRAAMGETARLARLKDRWRIFRAGRLVHAEATRLTGEDFEREGLSLLAGHNAFATALAITPDAEEKLEALRSLLDPHACAAASAADGRLVLRVLAPSGFLLRRVLAPAIGLLSTAGSMPRLWTI</sequence>
<keyword evidence="2 3" id="KW-0143">Chaperone</keyword>
<comment type="subunit">
    <text evidence="3">UreD, UreF and UreG form a complex that acts as a GTP-hydrolysis-dependent molecular chaperone, activating the urease apoprotein by helping to assemble the nickel containing metallocenter of UreC. The UreE protein probably delivers the nickel.</text>
</comment>
<evidence type="ECO:0000313" key="5">
    <source>
        <dbReference type="Proteomes" id="UP001342418"/>
    </source>
</evidence>
<organism evidence="4 5">
    <name type="scientific">Nitratireductor thuwali</name>
    <dbReference type="NCBI Taxonomy" id="2267699"/>
    <lineage>
        <taxon>Bacteria</taxon>
        <taxon>Pseudomonadati</taxon>
        <taxon>Pseudomonadota</taxon>
        <taxon>Alphaproteobacteria</taxon>
        <taxon>Hyphomicrobiales</taxon>
        <taxon>Phyllobacteriaceae</taxon>
        <taxon>Nitratireductor</taxon>
    </lineage>
</organism>
<dbReference type="PANTHER" id="PTHR33643:SF1">
    <property type="entry name" value="UREASE ACCESSORY PROTEIN D"/>
    <property type="match status" value="1"/>
</dbReference>
<protein>
    <recommendedName>
        <fullName evidence="3">Urease accessory protein UreD</fullName>
    </recommendedName>
</protein>
<keyword evidence="5" id="KW-1185">Reference proteome</keyword>
<dbReference type="RefSeq" id="WP_338529081.1">
    <property type="nucleotide sequence ID" value="NZ_CP030941.1"/>
</dbReference>
<comment type="function">
    <text evidence="3">Required for maturation of urease via the functional incorporation of the urease nickel metallocenter.</text>
</comment>
<evidence type="ECO:0000256" key="2">
    <source>
        <dbReference type="ARBA" id="ARBA00023186"/>
    </source>
</evidence>
<accession>A0ABY5MF53</accession>
<keyword evidence="3" id="KW-0996">Nickel insertion</keyword>
<dbReference type="Pfam" id="PF01774">
    <property type="entry name" value="UreD"/>
    <property type="match status" value="1"/>
</dbReference>
<dbReference type="InterPro" id="IPR002669">
    <property type="entry name" value="UreD"/>
</dbReference>
<keyword evidence="3" id="KW-0963">Cytoplasm</keyword>
<comment type="subcellular location">
    <subcellularLocation>
        <location evidence="3">Cytoplasm</location>
    </subcellularLocation>
</comment>
<name>A0ABY5MF53_9HYPH</name>
<evidence type="ECO:0000256" key="3">
    <source>
        <dbReference type="HAMAP-Rule" id="MF_01384"/>
    </source>
</evidence>
<evidence type="ECO:0000313" key="4">
    <source>
        <dbReference type="EMBL" id="UUP16673.1"/>
    </source>
</evidence>
<proteinExistence type="inferred from homology"/>
<dbReference type="Proteomes" id="UP001342418">
    <property type="component" value="Chromosome"/>
</dbReference>
<gene>
    <name evidence="3 4" type="primary">ureD</name>
    <name evidence="4" type="ORF">NTH_01120</name>
</gene>
<dbReference type="EMBL" id="CP030941">
    <property type="protein sequence ID" value="UUP16673.1"/>
    <property type="molecule type" value="Genomic_DNA"/>
</dbReference>
<reference evidence="4 5" key="1">
    <citation type="submission" date="2018-07" db="EMBL/GenBank/DDBJ databases">
        <title>Genome sequence of Nitratireductor thuwali#1536.</title>
        <authorList>
            <person name="Michoud G."/>
            <person name="Merlino G."/>
            <person name="Sefrji F.O."/>
            <person name="Daffonchio D."/>
        </authorList>
    </citation>
    <scope>NUCLEOTIDE SEQUENCE [LARGE SCALE GENOMIC DNA]</scope>
    <source>
        <strain evidence="5">Nit1536</strain>
    </source>
</reference>
<evidence type="ECO:0000256" key="1">
    <source>
        <dbReference type="ARBA" id="ARBA00007177"/>
    </source>
</evidence>
<comment type="similarity">
    <text evidence="1 3">Belongs to the UreD family.</text>
</comment>